<dbReference type="InterPro" id="IPR036576">
    <property type="entry name" value="WRKY_dom_sf"/>
</dbReference>
<evidence type="ECO:0000259" key="7">
    <source>
        <dbReference type="PROSITE" id="PS50811"/>
    </source>
</evidence>
<keyword evidence="3" id="KW-0238">DNA-binding</keyword>
<proteinExistence type="predicted"/>
<reference evidence="8 9" key="1">
    <citation type="journal article" date="2024" name="G3 (Bethesda)">
        <title>Genome assembly of Hibiscus sabdariffa L. provides insights into metabolisms of medicinal natural products.</title>
        <authorList>
            <person name="Kim T."/>
        </authorList>
    </citation>
    <scope>NUCLEOTIDE SEQUENCE [LARGE SCALE GENOMIC DNA]</scope>
    <source>
        <strain evidence="8">TK-2024</strain>
        <tissue evidence="8">Old leaves</tissue>
    </source>
</reference>
<dbReference type="Proteomes" id="UP001472677">
    <property type="component" value="Unassembled WGS sequence"/>
</dbReference>
<organism evidence="8 9">
    <name type="scientific">Hibiscus sabdariffa</name>
    <name type="common">roselle</name>
    <dbReference type="NCBI Taxonomy" id="183260"/>
    <lineage>
        <taxon>Eukaryota</taxon>
        <taxon>Viridiplantae</taxon>
        <taxon>Streptophyta</taxon>
        <taxon>Embryophyta</taxon>
        <taxon>Tracheophyta</taxon>
        <taxon>Spermatophyta</taxon>
        <taxon>Magnoliopsida</taxon>
        <taxon>eudicotyledons</taxon>
        <taxon>Gunneridae</taxon>
        <taxon>Pentapetalae</taxon>
        <taxon>rosids</taxon>
        <taxon>malvids</taxon>
        <taxon>Malvales</taxon>
        <taxon>Malvaceae</taxon>
        <taxon>Malvoideae</taxon>
        <taxon>Hibiscus</taxon>
    </lineage>
</organism>
<comment type="subcellular location">
    <subcellularLocation>
        <location evidence="1">Nucleus</location>
    </subcellularLocation>
</comment>
<feature type="domain" description="WRKY" evidence="7">
    <location>
        <begin position="28"/>
        <end position="49"/>
    </location>
</feature>
<dbReference type="EMBL" id="JBBPBM010000049">
    <property type="protein sequence ID" value="KAK8520022.1"/>
    <property type="molecule type" value="Genomic_DNA"/>
</dbReference>
<evidence type="ECO:0000256" key="6">
    <source>
        <dbReference type="SAM" id="MobiDB-lite"/>
    </source>
</evidence>
<evidence type="ECO:0000313" key="8">
    <source>
        <dbReference type="EMBL" id="KAK8520022.1"/>
    </source>
</evidence>
<evidence type="ECO:0000256" key="3">
    <source>
        <dbReference type="ARBA" id="ARBA00023125"/>
    </source>
</evidence>
<protein>
    <recommendedName>
        <fullName evidence="7">WRKY domain-containing protein</fullName>
    </recommendedName>
</protein>
<dbReference type="PROSITE" id="PS50811">
    <property type="entry name" value="WRKY"/>
    <property type="match status" value="1"/>
</dbReference>
<keyword evidence="5" id="KW-0539">Nucleus</keyword>
<evidence type="ECO:0000256" key="1">
    <source>
        <dbReference type="ARBA" id="ARBA00004123"/>
    </source>
</evidence>
<keyword evidence="4" id="KW-0804">Transcription</keyword>
<evidence type="ECO:0000256" key="2">
    <source>
        <dbReference type="ARBA" id="ARBA00023015"/>
    </source>
</evidence>
<dbReference type="InterPro" id="IPR003657">
    <property type="entry name" value="WRKY_dom"/>
</dbReference>
<evidence type="ECO:0000313" key="9">
    <source>
        <dbReference type="Proteomes" id="UP001472677"/>
    </source>
</evidence>
<comment type="caution">
    <text evidence="8">The sequence shown here is derived from an EMBL/GenBank/DDBJ whole genome shotgun (WGS) entry which is preliminary data.</text>
</comment>
<feature type="region of interest" description="Disordered" evidence="6">
    <location>
        <begin position="1"/>
        <end position="36"/>
    </location>
</feature>
<keyword evidence="9" id="KW-1185">Reference proteome</keyword>
<dbReference type="Pfam" id="PF03106">
    <property type="entry name" value="WRKY"/>
    <property type="match status" value="1"/>
</dbReference>
<keyword evidence="2" id="KW-0805">Transcription regulation</keyword>
<dbReference type="SUPFAM" id="SSF118290">
    <property type="entry name" value="WRKY DNA-binding domain"/>
    <property type="match status" value="1"/>
</dbReference>
<sequence>MQKLPFKGQDVSTNPSEGDLKGTNTATGTTRTSEDGYNWRKYGQKQVKGRQQFKDNATRFHGIKQELKDDNHYDPCLPIADHESTTLSSSSIFQLAAGNFPS</sequence>
<evidence type="ECO:0000256" key="5">
    <source>
        <dbReference type="ARBA" id="ARBA00023242"/>
    </source>
</evidence>
<gene>
    <name evidence="8" type="ORF">V6N12_003987</name>
</gene>
<evidence type="ECO:0000256" key="4">
    <source>
        <dbReference type="ARBA" id="ARBA00023163"/>
    </source>
</evidence>
<accession>A0ABR2CK63</accession>
<dbReference type="Gene3D" id="2.20.25.80">
    <property type="entry name" value="WRKY domain"/>
    <property type="match status" value="1"/>
</dbReference>
<name>A0ABR2CK63_9ROSI</name>